<feature type="transmembrane region" description="Helical" evidence="1">
    <location>
        <begin position="98"/>
        <end position="119"/>
    </location>
</feature>
<keyword evidence="1" id="KW-1133">Transmembrane helix</keyword>
<dbReference type="Proteomes" id="UP001240697">
    <property type="component" value="Chromosome"/>
</dbReference>
<name>A0ABY8SU05_9BURK</name>
<sequence length="184" mass="20371">MHSNIASMSVMFRRNWWALLLRGLAAIVFGVLTWLQPAASAAALVLVFGIYVLVDGVLAIVSSFQSRQESRHWWVVLIWGLISAVVGLLMLFQPAVTALVMTIYIGIWALMTGVMEIVAAMRLRKEIQGEWLLILGGLISVLFGIFVLMQPAAGMMAMLWVLATYAVVFGVLMVILAFKVRRAF</sequence>
<feature type="transmembrane region" description="Helical" evidence="1">
    <location>
        <begin position="73"/>
        <end position="92"/>
    </location>
</feature>
<evidence type="ECO:0000313" key="3">
    <source>
        <dbReference type="Proteomes" id="UP001240697"/>
    </source>
</evidence>
<dbReference type="PANTHER" id="PTHR34989:SF1">
    <property type="entry name" value="PROTEIN HDED"/>
    <property type="match status" value="1"/>
</dbReference>
<organism evidence="2 3">
    <name type="scientific">Comamonas resistens</name>
    <dbReference type="NCBI Taxonomy" id="3046670"/>
    <lineage>
        <taxon>Bacteria</taxon>
        <taxon>Pseudomonadati</taxon>
        <taxon>Pseudomonadota</taxon>
        <taxon>Betaproteobacteria</taxon>
        <taxon>Burkholderiales</taxon>
        <taxon>Comamonadaceae</taxon>
        <taxon>Comamonas</taxon>
    </lineage>
</organism>
<dbReference type="PANTHER" id="PTHR34989">
    <property type="entry name" value="PROTEIN HDED"/>
    <property type="match status" value="1"/>
</dbReference>
<dbReference type="Pfam" id="PF03729">
    <property type="entry name" value="DUF308"/>
    <property type="match status" value="2"/>
</dbReference>
<accession>A0ABY8SU05</accession>
<feature type="transmembrane region" description="Helical" evidence="1">
    <location>
        <begin position="155"/>
        <end position="178"/>
    </location>
</feature>
<dbReference type="EMBL" id="CP125947">
    <property type="protein sequence ID" value="WHS66532.1"/>
    <property type="molecule type" value="Genomic_DNA"/>
</dbReference>
<gene>
    <name evidence="2" type="ORF">QMY55_05175</name>
</gene>
<keyword evidence="1" id="KW-0812">Transmembrane</keyword>
<protein>
    <submittedName>
        <fullName evidence="2">HdeD family acid-resistance protein</fullName>
    </submittedName>
</protein>
<feature type="transmembrane region" description="Helical" evidence="1">
    <location>
        <begin position="41"/>
        <end position="61"/>
    </location>
</feature>
<dbReference type="InterPro" id="IPR005325">
    <property type="entry name" value="DUF308_memb"/>
</dbReference>
<feature type="transmembrane region" description="Helical" evidence="1">
    <location>
        <begin position="16"/>
        <end position="35"/>
    </location>
</feature>
<evidence type="ECO:0000256" key="1">
    <source>
        <dbReference type="SAM" id="Phobius"/>
    </source>
</evidence>
<dbReference type="InterPro" id="IPR052712">
    <property type="entry name" value="Acid_resist_chaperone_HdeD"/>
</dbReference>
<evidence type="ECO:0000313" key="2">
    <source>
        <dbReference type="EMBL" id="WHS66532.1"/>
    </source>
</evidence>
<keyword evidence="1" id="KW-0472">Membrane</keyword>
<proteinExistence type="predicted"/>
<reference evidence="2 3" key="1">
    <citation type="submission" date="2023-05" db="EMBL/GenBank/DDBJ databases">
        <authorList>
            <person name="Yin Y."/>
            <person name="Lu Z."/>
        </authorList>
    </citation>
    <scope>NUCLEOTIDE SEQUENCE [LARGE SCALE GENOMIC DNA]</scope>
    <source>
        <strain evidence="2 3">ZM22</strain>
    </source>
</reference>
<keyword evidence="3" id="KW-1185">Reference proteome</keyword>
<dbReference type="RefSeq" id="WP_283487609.1">
    <property type="nucleotide sequence ID" value="NZ_CP125947.1"/>
</dbReference>
<feature type="transmembrane region" description="Helical" evidence="1">
    <location>
        <begin position="131"/>
        <end position="149"/>
    </location>
</feature>